<dbReference type="EMBL" id="CP001622">
    <property type="protein sequence ID" value="ACS58480.1"/>
    <property type="molecule type" value="Genomic_DNA"/>
</dbReference>
<dbReference type="AlphaFoldDB" id="C6B072"/>
<dbReference type="HOGENOM" id="CLU_3221184_0_0_5"/>
<dbReference type="Proteomes" id="UP000002256">
    <property type="component" value="Chromosome"/>
</dbReference>
<evidence type="ECO:0000313" key="2">
    <source>
        <dbReference type="Proteomes" id="UP000002256"/>
    </source>
</evidence>
<accession>C6B072</accession>
<dbReference type="KEGG" id="rlg:Rleg_4240"/>
<protein>
    <submittedName>
        <fullName evidence="1">Uncharacterized protein</fullName>
    </submittedName>
</protein>
<evidence type="ECO:0000313" key="1">
    <source>
        <dbReference type="EMBL" id="ACS58480.1"/>
    </source>
</evidence>
<sequence>MILGRMAKDWDRIHIKEVKYDAVQKWLVLSTSALRPVCAAANLC</sequence>
<reference evidence="1 2" key="1">
    <citation type="journal article" date="2010" name="Stand. Genomic Sci.">
        <title>Complete genome sequence of Rhizobium leguminosarum bv. trifolii strain WSM1325, an effective microsymbiont of annual Mediterranean clovers.</title>
        <authorList>
            <person name="Reeve W."/>
            <person name="O'Hara G."/>
            <person name="Chain P."/>
            <person name="Ardley J."/>
            <person name="Brau L."/>
            <person name="Nandesena K."/>
            <person name="Tiwari R."/>
            <person name="Copeland A."/>
            <person name="Nolan M."/>
            <person name="Han C."/>
            <person name="Brettin T."/>
            <person name="Land M."/>
            <person name="Ovchinikova G."/>
            <person name="Ivanova N."/>
            <person name="Mavromatis K."/>
            <person name="Markowitz V."/>
            <person name="Kyrpides N."/>
            <person name="Melino V."/>
            <person name="Denton M."/>
            <person name="Yates R."/>
            <person name="Howieson J."/>
        </authorList>
    </citation>
    <scope>NUCLEOTIDE SEQUENCE [LARGE SCALE GENOMIC DNA]</scope>
    <source>
        <strain evidence="1 2">WSM1325</strain>
    </source>
</reference>
<organism evidence="1 2">
    <name type="scientific">Rhizobium leguminosarum bv. trifolii (strain WSM1325)</name>
    <dbReference type="NCBI Taxonomy" id="395491"/>
    <lineage>
        <taxon>Bacteria</taxon>
        <taxon>Pseudomonadati</taxon>
        <taxon>Pseudomonadota</taxon>
        <taxon>Alphaproteobacteria</taxon>
        <taxon>Hyphomicrobiales</taxon>
        <taxon>Rhizobiaceae</taxon>
        <taxon>Rhizobium/Agrobacterium group</taxon>
        <taxon>Rhizobium</taxon>
    </lineage>
</organism>
<gene>
    <name evidence="1" type="ordered locus">Rleg_4240</name>
</gene>
<proteinExistence type="predicted"/>
<name>C6B072_RHILS</name>